<keyword evidence="5 8" id="KW-1133">Transmembrane helix</keyword>
<comment type="caution">
    <text evidence="10">The sequence shown here is derived from an EMBL/GenBank/DDBJ whole genome shotgun (WGS) entry which is preliminary data.</text>
</comment>
<keyword evidence="6 8" id="KW-0472">Membrane</keyword>
<feature type="domain" description="Polysaccharide chain length determinant N-terminal" evidence="9">
    <location>
        <begin position="19"/>
        <end position="74"/>
    </location>
</feature>
<dbReference type="RefSeq" id="WP_277565638.1">
    <property type="nucleotide sequence ID" value="NZ_JAPDHZ010000003.1"/>
</dbReference>
<dbReference type="AlphaFoldDB" id="A0A9X4KGE5"/>
<evidence type="ECO:0000256" key="2">
    <source>
        <dbReference type="ARBA" id="ARBA00006683"/>
    </source>
</evidence>
<evidence type="ECO:0000256" key="4">
    <source>
        <dbReference type="ARBA" id="ARBA00022692"/>
    </source>
</evidence>
<feature type="transmembrane region" description="Helical" evidence="8">
    <location>
        <begin position="33"/>
        <end position="50"/>
    </location>
</feature>
<dbReference type="InterPro" id="IPR003856">
    <property type="entry name" value="LPS_length_determ_N"/>
</dbReference>
<evidence type="ECO:0000313" key="11">
    <source>
        <dbReference type="Proteomes" id="UP001153387"/>
    </source>
</evidence>
<feature type="transmembrane region" description="Helical" evidence="8">
    <location>
        <begin position="177"/>
        <end position="196"/>
    </location>
</feature>
<dbReference type="EMBL" id="JAPDHZ010000003">
    <property type="protein sequence ID" value="MDG0791789.1"/>
    <property type="molecule type" value="Genomic_DNA"/>
</dbReference>
<keyword evidence="11" id="KW-1185">Reference proteome</keyword>
<sequence>MEETFISNGRNAVETPIREINVKEWFDVIQRRWWIAVICTLIFAVLGGLYSTRTETPLYSASSRIVIKTESSELLGTLKAFAREPIVMGQVRNSLQLTRSVGFLRSQISISSVDGSLITLVTAVDADPDLAVQIANATVKAYSEQLTDVFPGAAVRVLTEAEPDEHPSPINPPSNRAFYISIFAGIAIGIGIIFLVDSLDDSIRTRRDVERHLDTALLGQVTRFKRKELTGRGTRKPVQKRGETTIGK</sequence>
<organism evidence="10 11">
    <name type="scientific">Cohnella ginsengisoli</name>
    <dbReference type="NCBI Taxonomy" id="425004"/>
    <lineage>
        <taxon>Bacteria</taxon>
        <taxon>Bacillati</taxon>
        <taxon>Bacillota</taxon>
        <taxon>Bacilli</taxon>
        <taxon>Bacillales</taxon>
        <taxon>Paenibacillaceae</taxon>
        <taxon>Cohnella</taxon>
    </lineage>
</organism>
<dbReference type="GO" id="GO:0005886">
    <property type="term" value="C:plasma membrane"/>
    <property type="evidence" value="ECO:0007669"/>
    <property type="project" value="UniProtKB-SubCell"/>
</dbReference>
<dbReference type="PANTHER" id="PTHR32309:SF31">
    <property type="entry name" value="CAPSULAR EXOPOLYSACCHARIDE FAMILY"/>
    <property type="match status" value="1"/>
</dbReference>
<evidence type="ECO:0000256" key="1">
    <source>
        <dbReference type="ARBA" id="ARBA00004651"/>
    </source>
</evidence>
<keyword evidence="4 8" id="KW-0812">Transmembrane</keyword>
<evidence type="ECO:0000256" key="6">
    <source>
        <dbReference type="ARBA" id="ARBA00023136"/>
    </source>
</evidence>
<feature type="region of interest" description="Disordered" evidence="7">
    <location>
        <begin position="229"/>
        <end position="248"/>
    </location>
</feature>
<dbReference type="PANTHER" id="PTHR32309">
    <property type="entry name" value="TYROSINE-PROTEIN KINASE"/>
    <property type="match status" value="1"/>
</dbReference>
<evidence type="ECO:0000256" key="5">
    <source>
        <dbReference type="ARBA" id="ARBA00022989"/>
    </source>
</evidence>
<evidence type="ECO:0000313" key="10">
    <source>
        <dbReference type="EMBL" id="MDG0791789.1"/>
    </source>
</evidence>
<evidence type="ECO:0000256" key="8">
    <source>
        <dbReference type="SAM" id="Phobius"/>
    </source>
</evidence>
<gene>
    <name evidence="10" type="ORF">OMP38_13660</name>
</gene>
<comment type="subcellular location">
    <subcellularLocation>
        <location evidence="1">Cell membrane</location>
        <topology evidence="1">Multi-pass membrane protein</topology>
    </subcellularLocation>
</comment>
<comment type="similarity">
    <text evidence="2">Belongs to the CpsC/CapA family.</text>
</comment>
<name>A0A9X4KGE5_9BACL</name>
<protein>
    <submittedName>
        <fullName evidence="10">Wzz/FepE/Etk N-terminal domain-containing protein</fullName>
    </submittedName>
</protein>
<accession>A0A9X4KGE5</accession>
<dbReference type="InterPro" id="IPR050445">
    <property type="entry name" value="Bact_polysacc_biosynth/exp"/>
</dbReference>
<keyword evidence="3" id="KW-1003">Cell membrane</keyword>
<evidence type="ECO:0000256" key="7">
    <source>
        <dbReference type="SAM" id="MobiDB-lite"/>
    </source>
</evidence>
<proteinExistence type="inferred from homology"/>
<evidence type="ECO:0000256" key="3">
    <source>
        <dbReference type="ARBA" id="ARBA00022475"/>
    </source>
</evidence>
<dbReference type="Proteomes" id="UP001153387">
    <property type="component" value="Unassembled WGS sequence"/>
</dbReference>
<dbReference type="Pfam" id="PF02706">
    <property type="entry name" value="Wzz"/>
    <property type="match status" value="1"/>
</dbReference>
<reference evidence="10 11" key="1">
    <citation type="submission" date="2022-10" db="EMBL/GenBank/DDBJ databases">
        <title>Comparative genomic analysis of Cohnella hashimotonis sp. nov., isolated from the International Space Station.</title>
        <authorList>
            <person name="Simpson A."/>
            <person name="Venkateswaran K."/>
        </authorList>
    </citation>
    <scope>NUCLEOTIDE SEQUENCE [LARGE SCALE GENOMIC DNA]</scope>
    <source>
        <strain evidence="10 11">DSM 18997</strain>
    </source>
</reference>
<evidence type="ECO:0000259" key="9">
    <source>
        <dbReference type="Pfam" id="PF02706"/>
    </source>
</evidence>